<dbReference type="EMBL" id="ATAX01000002">
    <property type="protein sequence ID" value="EWM55318.1"/>
    <property type="molecule type" value="Genomic_DNA"/>
</dbReference>
<reference evidence="5 6" key="1">
    <citation type="journal article" date="2014" name="PLoS ONE">
        <title>Rumen cellulosomics: divergent fiber-degrading strategies revealed by comparative genome-wide analysis of six ruminococcal strains.</title>
        <authorList>
            <person name="Dassa B."/>
            <person name="Borovok I."/>
            <person name="Ruimy-Israeli V."/>
            <person name="Lamed R."/>
            <person name="Flint H.J."/>
            <person name="Duncan S.H."/>
            <person name="Henrissat B."/>
            <person name="Coutinho P."/>
            <person name="Morrison M."/>
            <person name="Mosoni P."/>
            <person name="Yeoman C.J."/>
            <person name="White B.A."/>
            <person name="Bayer E.A."/>
        </authorList>
    </citation>
    <scope>NUCLEOTIDE SEQUENCE [LARGE SCALE GENOMIC DNA]</scope>
    <source>
        <strain evidence="5 6">007c</strain>
    </source>
</reference>
<accession>W7UNC8</accession>
<sequence length="329" mass="38116">MFTSVLANEMSAYVELRKHAVSENVSELDRKNLLLLDRFMTLNNYSEKILSEDFISSWILTLTGKSKTRSEKISTVRGFVKYLHSIGMHSFMPDRIKVKSDYIPYIYNDEELAAIFKCADNLKELCKGKHNPYLELIIPMILRILYGCGTRLGETMELKRKDVDFKRGTLYLRVTKFSKERVIPMHESLIVILERYCLALGIMNDPEAFLFPSKESGTHYSARNIDSWFAKILEACNIDQHKKQLGERGACLHCFRHVFVLKSMDQLEKSGHPVDMNDLLLPTYLGHECMIDTDKYMRFSGVQSSETLDSFERFTNGLIPEVEVNYEEE</sequence>
<dbReference type="InterPro" id="IPR050090">
    <property type="entry name" value="Tyrosine_recombinase_XerCD"/>
</dbReference>
<keyword evidence="3" id="KW-0233">DNA recombination</keyword>
<feature type="domain" description="Tyr recombinase" evidence="4">
    <location>
        <begin position="102"/>
        <end position="309"/>
    </location>
</feature>
<dbReference type="GO" id="GO:0015074">
    <property type="term" value="P:DNA integration"/>
    <property type="evidence" value="ECO:0007669"/>
    <property type="project" value="InterPro"/>
</dbReference>
<dbReference type="GO" id="GO:0006310">
    <property type="term" value="P:DNA recombination"/>
    <property type="evidence" value="ECO:0007669"/>
    <property type="project" value="UniProtKB-KW"/>
</dbReference>
<name>W7UNC8_RUMFL</name>
<evidence type="ECO:0000256" key="3">
    <source>
        <dbReference type="ARBA" id="ARBA00023172"/>
    </source>
</evidence>
<dbReference type="PROSITE" id="PS51898">
    <property type="entry name" value="TYR_RECOMBINASE"/>
    <property type="match status" value="1"/>
</dbReference>
<evidence type="ECO:0000256" key="1">
    <source>
        <dbReference type="ARBA" id="ARBA00008857"/>
    </source>
</evidence>
<comment type="similarity">
    <text evidence="1">Belongs to the 'phage' integrase family.</text>
</comment>
<protein>
    <recommendedName>
        <fullName evidence="4">Tyr recombinase domain-containing protein</fullName>
    </recommendedName>
</protein>
<dbReference type="RefSeq" id="WP_037296304.1">
    <property type="nucleotide sequence ID" value="NZ_ATAX01000002.1"/>
</dbReference>
<evidence type="ECO:0000313" key="5">
    <source>
        <dbReference type="EMBL" id="EWM55318.1"/>
    </source>
</evidence>
<dbReference type="PANTHER" id="PTHR30349:SF41">
    <property type="entry name" value="INTEGRASE_RECOMBINASE PROTEIN MJ0367-RELATED"/>
    <property type="match status" value="1"/>
</dbReference>
<evidence type="ECO:0000256" key="2">
    <source>
        <dbReference type="ARBA" id="ARBA00023125"/>
    </source>
</evidence>
<dbReference type="PANTHER" id="PTHR30349">
    <property type="entry name" value="PHAGE INTEGRASE-RELATED"/>
    <property type="match status" value="1"/>
</dbReference>
<dbReference type="GO" id="GO:0003677">
    <property type="term" value="F:DNA binding"/>
    <property type="evidence" value="ECO:0007669"/>
    <property type="project" value="UniProtKB-KW"/>
</dbReference>
<keyword evidence="2" id="KW-0238">DNA-binding</keyword>
<dbReference type="Gene3D" id="1.10.443.10">
    <property type="entry name" value="Intergrase catalytic core"/>
    <property type="match status" value="1"/>
</dbReference>
<dbReference type="OrthoDB" id="9766545at2"/>
<dbReference type="eggNOG" id="COG0582">
    <property type="taxonomic scope" value="Bacteria"/>
</dbReference>
<dbReference type="Proteomes" id="UP000019365">
    <property type="component" value="Unassembled WGS sequence"/>
</dbReference>
<dbReference type="PATRIC" id="fig|1341157.4.peg.2"/>
<gene>
    <name evidence="5" type="ORF">RF007C_00070</name>
</gene>
<evidence type="ECO:0000259" key="4">
    <source>
        <dbReference type="PROSITE" id="PS51898"/>
    </source>
</evidence>
<organism evidence="5 6">
    <name type="scientific">Ruminococcus flavefaciens 007c</name>
    <dbReference type="NCBI Taxonomy" id="1341157"/>
    <lineage>
        <taxon>Bacteria</taxon>
        <taxon>Bacillati</taxon>
        <taxon>Bacillota</taxon>
        <taxon>Clostridia</taxon>
        <taxon>Eubacteriales</taxon>
        <taxon>Oscillospiraceae</taxon>
        <taxon>Ruminococcus</taxon>
    </lineage>
</organism>
<dbReference type="InterPro" id="IPR011010">
    <property type="entry name" value="DNA_brk_join_enz"/>
</dbReference>
<proteinExistence type="inferred from homology"/>
<keyword evidence="6" id="KW-1185">Reference proteome</keyword>
<comment type="caution">
    <text evidence="5">The sequence shown here is derived from an EMBL/GenBank/DDBJ whole genome shotgun (WGS) entry which is preliminary data.</text>
</comment>
<dbReference type="Pfam" id="PF00589">
    <property type="entry name" value="Phage_integrase"/>
    <property type="match status" value="1"/>
</dbReference>
<dbReference type="InterPro" id="IPR013762">
    <property type="entry name" value="Integrase-like_cat_sf"/>
</dbReference>
<dbReference type="SUPFAM" id="SSF56349">
    <property type="entry name" value="DNA breaking-rejoining enzymes"/>
    <property type="match status" value="1"/>
</dbReference>
<evidence type="ECO:0000313" key="6">
    <source>
        <dbReference type="Proteomes" id="UP000019365"/>
    </source>
</evidence>
<dbReference type="AlphaFoldDB" id="W7UNC8"/>
<dbReference type="InterPro" id="IPR002104">
    <property type="entry name" value="Integrase_catalytic"/>
</dbReference>